<dbReference type="EMBL" id="MIJE01000032">
    <property type="protein sequence ID" value="OEF96281.1"/>
    <property type="molecule type" value="Genomic_DNA"/>
</dbReference>
<feature type="transmembrane region" description="Helical" evidence="12">
    <location>
        <begin position="175"/>
        <end position="192"/>
    </location>
</feature>
<dbReference type="Pfam" id="PF01292">
    <property type="entry name" value="Ni_hydr_CYTB"/>
    <property type="match status" value="1"/>
</dbReference>
<keyword evidence="8" id="KW-0249">Electron transport</keyword>
<dbReference type="Proteomes" id="UP000094296">
    <property type="component" value="Unassembled WGS sequence"/>
</dbReference>
<keyword evidence="15" id="KW-1185">Reference proteome</keyword>
<evidence type="ECO:0000256" key="8">
    <source>
        <dbReference type="ARBA" id="ARBA00022982"/>
    </source>
</evidence>
<gene>
    <name evidence="14" type="ORF">BHF68_08960</name>
</gene>
<dbReference type="OrthoDB" id="197262at2"/>
<evidence type="ECO:0000313" key="15">
    <source>
        <dbReference type="Proteomes" id="UP000094296"/>
    </source>
</evidence>
<keyword evidence="4" id="KW-1003">Cell membrane</keyword>
<keyword evidence="3" id="KW-0813">Transport</keyword>
<keyword evidence="9 12" id="KW-1133">Transmembrane helix</keyword>
<proteinExistence type="inferred from homology"/>
<evidence type="ECO:0000256" key="6">
    <source>
        <dbReference type="ARBA" id="ARBA00022692"/>
    </source>
</evidence>
<dbReference type="GO" id="GO:0005886">
    <property type="term" value="C:plasma membrane"/>
    <property type="evidence" value="ECO:0007669"/>
    <property type="project" value="UniProtKB-SubCell"/>
</dbReference>
<dbReference type="GO" id="GO:0020037">
    <property type="term" value="F:heme binding"/>
    <property type="evidence" value="ECO:0007669"/>
    <property type="project" value="TreeGrafter"/>
</dbReference>
<dbReference type="AlphaFoldDB" id="A0A1E5G0C3"/>
<dbReference type="GO" id="GO:0005506">
    <property type="term" value="F:iron ion binding"/>
    <property type="evidence" value="ECO:0007669"/>
    <property type="project" value="InterPro"/>
</dbReference>
<dbReference type="NCBIfam" id="TIGR02125">
    <property type="entry name" value="CytB-hydogenase"/>
    <property type="match status" value="1"/>
</dbReference>
<keyword evidence="5" id="KW-0349">Heme</keyword>
<evidence type="ECO:0000256" key="1">
    <source>
        <dbReference type="ARBA" id="ARBA00004651"/>
    </source>
</evidence>
<comment type="similarity">
    <text evidence="2">Belongs to the HupC/HyaC/HydC family.</text>
</comment>
<evidence type="ECO:0000259" key="13">
    <source>
        <dbReference type="Pfam" id="PF01292"/>
    </source>
</evidence>
<reference evidence="14 15" key="1">
    <citation type="submission" date="2016-09" db="EMBL/GenBank/DDBJ databases">
        <title>Draft genome sequence for the type strain of Desulfuribacillus alkaliarsenatis AHT28, an obligately anaerobic, sulfidogenic bacterium isolated from Russian soda lake sediments.</title>
        <authorList>
            <person name="Abin C.A."/>
            <person name="Hollibaugh J.T."/>
        </authorList>
    </citation>
    <scope>NUCLEOTIDE SEQUENCE [LARGE SCALE GENOMIC DNA]</scope>
    <source>
        <strain evidence="14 15">AHT28</strain>
    </source>
</reference>
<feature type="transmembrane region" description="Helical" evidence="12">
    <location>
        <begin position="56"/>
        <end position="77"/>
    </location>
</feature>
<evidence type="ECO:0000256" key="10">
    <source>
        <dbReference type="ARBA" id="ARBA00023004"/>
    </source>
</evidence>
<feature type="transmembrane region" description="Helical" evidence="12">
    <location>
        <begin position="15"/>
        <end position="35"/>
    </location>
</feature>
<evidence type="ECO:0000256" key="11">
    <source>
        <dbReference type="ARBA" id="ARBA00023136"/>
    </source>
</evidence>
<sequence length="256" mass="30509">MLKQSKYIWELPVRIYHWLNAILIVVLLITGFYIGRPVFGHVGEPTNYFLMGWMILIHRYAAWLFIANMIFRFYWAFVGNEYARFRPWRRGFAKDGLETLKYYLFFKKEHTLEHGHNVLAQLSYFFIIWIGSTIMIITGFILQGEMHPDSFQAQYFGWLLPYFGNSILVRSLHHYVAWAFVWFIIAHLYLVIRQDILDEDGTISAIISGYKFIPVNYEPHSPAKHNIEMDIQEEQVLEQKKSEDNKSVKHFNEKKL</sequence>
<evidence type="ECO:0000313" key="14">
    <source>
        <dbReference type="EMBL" id="OEF96281.1"/>
    </source>
</evidence>
<evidence type="ECO:0000256" key="2">
    <source>
        <dbReference type="ARBA" id="ARBA00008622"/>
    </source>
</evidence>
<evidence type="ECO:0000256" key="5">
    <source>
        <dbReference type="ARBA" id="ARBA00022617"/>
    </source>
</evidence>
<dbReference type="InterPro" id="IPR051542">
    <property type="entry name" value="Hydrogenase_cytochrome"/>
</dbReference>
<name>A0A1E5G0C3_9FIRM</name>
<keyword evidence="10" id="KW-0408">Iron</keyword>
<dbReference type="PANTHER" id="PTHR30485">
    <property type="entry name" value="NI/FE-HYDROGENASE 1 B-TYPE CYTOCHROME SUBUNIT"/>
    <property type="match status" value="1"/>
</dbReference>
<dbReference type="GO" id="GO:0022904">
    <property type="term" value="P:respiratory electron transport chain"/>
    <property type="evidence" value="ECO:0007669"/>
    <property type="project" value="InterPro"/>
</dbReference>
<keyword evidence="11 12" id="KW-0472">Membrane</keyword>
<dbReference type="PRINTS" id="PR00161">
    <property type="entry name" value="NIHGNASECYTB"/>
</dbReference>
<comment type="subcellular location">
    <subcellularLocation>
        <location evidence="1">Cell membrane</location>
        <topology evidence="1">Multi-pass membrane protein</topology>
    </subcellularLocation>
</comment>
<dbReference type="GO" id="GO:0009055">
    <property type="term" value="F:electron transfer activity"/>
    <property type="evidence" value="ECO:0007669"/>
    <property type="project" value="InterPro"/>
</dbReference>
<evidence type="ECO:0000256" key="12">
    <source>
        <dbReference type="SAM" id="Phobius"/>
    </source>
</evidence>
<comment type="caution">
    <text evidence="14">The sequence shown here is derived from an EMBL/GenBank/DDBJ whole genome shotgun (WGS) entry which is preliminary data.</text>
</comment>
<evidence type="ECO:0000256" key="3">
    <source>
        <dbReference type="ARBA" id="ARBA00022448"/>
    </source>
</evidence>
<organism evidence="14 15">
    <name type="scientific">Desulfuribacillus alkaliarsenatis</name>
    <dbReference type="NCBI Taxonomy" id="766136"/>
    <lineage>
        <taxon>Bacteria</taxon>
        <taxon>Bacillati</taxon>
        <taxon>Bacillota</taxon>
        <taxon>Desulfuribacillia</taxon>
        <taxon>Desulfuribacillales</taxon>
        <taxon>Desulfuribacillaceae</taxon>
        <taxon>Desulfuribacillus</taxon>
    </lineage>
</organism>
<dbReference type="STRING" id="766136.BHF68_08960"/>
<dbReference type="RefSeq" id="WP_069643787.1">
    <property type="nucleotide sequence ID" value="NZ_MIJE01000032.1"/>
</dbReference>
<dbReference type="SUPFAM" id="SSF81342">
    <property type="entry name" value="Transmembrane di-heme cytochromes"/>
    <property type="match status" value="1"/>
</dbReference>
<evidence type="ECO:0000256" key="9">
    <source>
        <dbReference type="ARBA" id="ARBA00022989"/>
    </source>
</evidence>
<dbReference type="InterPro" id="IPR016174">
    <property type="entry name" value="Di-haem_cyt_TM"/>
</dbReference>
<protein>
    <submittedName>
        <fullName evidence="14">Ni/Fe-hydrogenase, b-type cytochrome subunit</fullName>
    </submittedName>
</protein>
<keyword evidence="6 12" id="KW-0812">Transmembrane</keyword>
<dbReference type="InterPro" id="IPR000516">
    <property type="entry name" value="Ni-dep_Hydgase_cyt-B"/>
</dbReference>
<dbReference type="InterPro" id="IPR011577">
    <property type="entry name" value="Cyt_b561_bac/Ni-Hgenase"/>
</dbReference>
<feature type="transmembrane region" description="Helical" evidence="12">
    <location>
        <begin position="122"/>
        <end position="141"/>
    </location>
</feature>
<accession>A0A1E5G0C3</accession>
<feature type="domain" description="Cytochrome b561 bacterial/Ni-hydrogenase" evidence="13">
    <location>
        <begin position="9"/>
        <end position="209"/>
    </location>
</feature>
<dbReference type="PANTHER" id="PTHR30485:SF2">
    <property type="entry name" value="BLL0597 PROTEIN"/>
    <property type="match status" value="1"/>
</dbReference>
<keyword evidence="7" id="KW-0479">Metal-binding</keyword>
<evidence type="ECO:0000256" key="4">
    <source>
        <dbReference type="ARBA" id="ARBA00022475"/>
    </source>
</evidence>
<dbReference type="Gene3D" id="1.20.950.20">
    <property type="entry name" value="Transmembrane di-heme cytochromes, Chain C"/>
    <property type="match status" value="1"/>
</dbReference>
<evidence type="ECO:0000256" key="7">
    <source>
        <dbReference type="ARBA" id="ARBA00022723"/>
    </source>
</evidence>